<dbReference type="Proteomes" id="UP001374579">
    <property type="component" value="Unassembled WGS sequence"/>
</dbReference>
<keyword evidence="4" id="KW-1185">Reference proteome</keyword>
<feature type="region of interest" description="Disordered" evidence="1">
    <location>
        <begin position="603"/>
        <end position="632"/>
    </location>
</feature>
<dbReference type="EMBL" id="JBAMIC010000004">
    <property type="protein sequence ID" value="KAK7107933.1"/>
    <property type="molecule type" value="Genomic_DNA"/>
</dbReference>
<protein>
    <recommendedName>
        <fullName evidence="2">Endonuclease/exonuclease/phosphatase domain-containing protein</fullName>
    </recommendedName>
</protein>
<feature type="region of interest" description="Disordered" evidence="1">
    <location>
        <begin position="1"/>
        <end position="362"/>
    </location>
</feature>
<dbReference type="SUPFAM" id="SSF56219">
    <property type="entry name" value="DNase I-like"/>
    <property type="match status" value="1"/>
</dbReference>
<reference evidence="3 4" key="1">
    <citation type="submission" date="2024-02" db="EMBL/GenBank/DDBJ databases">
        <title>Chromosome-scale genome assembly of the rough periwinkle Littorina saxatilis.</title>
        <authorList>
            <person name="De Jode A."/>
            <person name="Faria R."/>
            <person name="Formenti G."/>
            <person name="Sims Y."/>
            <person name="Smith T.P."/>
            <person name="Tracey A."/>
            <person name="Wood J.M.D."/>
            <person name="Zagrodzka Z.B."/>
            <person name="Johannesson K."/>
            <person name="Butlin R.K."/>
            <person name="Leder E.H."/>
        </authorList>
    </citation>
    <scope>NUCLEOTIDE SEQUENCE [LARGE SCALE GENOMIC DNA]</scope>
    <source>
        <strain evidence="3">Snail1</strain>
        <tissue evidence="3">Muscle</tissue>
    </source>
</reference>
<feature type="compositionally biased region" description="Basic and acidic residues" evidence="1">
    <location>
        <begin position="234"/>
        <end position="256"/>
    </location>
</feature>
<accession>A0AAN9BKR3</accession>
<organism evidence="3 4">
    <name type="scientific">Littorina saxatilis</name>
    <dbReference type="NCBI Taxonomy" id="31220"/>
    <lineage>
        <taxon>Eukaryota</taxon>
        <taxon>Metazoa</taxon>
        <taxon>Spiralia</taxon>
        <taxon>Lophotrochozoa</taxon>
        <taxon>Mollusca</taxon>
        <taxon>Gastropoda</taxon>
        <taxon>Caenogastropoda</taxon>
        <taxon>Littorinimorpha</taxon>
        <taxon>Littorinoidea</taxon>
        <taxon>Littorinidae</taxon>
        <taxon>Littorina</taxon>
    </lineage>
</organism>
<comment type="caution">
    <text evidence="3">The sequence shown here is derived from an EMBL/GenBank/DDBJ whole genome shotgun (WGS) entry which is preliminary data.</text>
</comment>
<dbReference type="Gene3D" id="3.60.10.10">
    <property type="entry name" value="Endonuclease/exonuclease/phosphatase"/>
    <property type="match status" value="1"/>
</dbReference>
<dbReference type="Pfam" id="PF03372">
    <property type="entry name" value="Exo_endo_phos"/>
    <property type="match status" value="1"/>
</dbReference>
<dbReference type="InterPro" id="IPR005135">
    <property type="entry name" value="Endo/exonuclease/phosphatase"/>
</dbReference>
<gene>
    <name evidence="3" type="ORF">V1264_015759</name>
</gene>
<name>A0AAN9BKR3_9CAEN</name>
<feature type="compositionally biased region" description="Low complexity" evidence="1">
    <location>
        <begin position="606"/>
        <end position="623"/>
    </location>
</feature>
<dbReference type="AlphaFoldDB" id="A0AAN9BKR3"/>
<evidence type="ECO:0000256" key="1">
    <source>
        <dbReference type="SAM" id="MobiDB-lite"/>
    </source>
</evidence>
<dbReference type="InterPro" id="IPR036691">
    <property type="entry name" value="Endo/exonu/phosph_ase_sf"/>
</dbReference>
<sequence length="998" mass="105720">MPRMTRKALADTESPSRSSPRASTKASTAAAGTPSPAKKTRGRGGKVEEEPESVEVETKTRGRSASRGKAAAPAARQSTSRGRSTPASKKTPTPARKGRGKAKKEEPEEDEEEEEEAAEEEEEEEEEVTPKRGRGRGRGRGKSPASAEKKTPPARGARSSRRSAEAAAEEEEKEEEPKKTTPRGRGRGRSTSASTSKSRSRRGRGAGEPGEEEEGNAEEEKEKIADAEEEEKMEEGAEPKKREETKESKAAEKKEEPEAETPVEQKEEAEKKSSPAKEKPAPPAEPMEEDAKNGEAVATQPSPPKVGVKRKMEEEVTEEKVEEPDVKRARVNGTETDKAAAGSAAADVEMTDSKPAEEGDELKDFVVVSKEEVPAPDSAEVAASVPRPAEEVKVAEAAAAPADVTKADVVTATAIVDSLKVIPLTEAEMAKAYTSNLKAAGRIENDDVSSVIAEVGSVAGSDITGSTSRGLDISEAQSASNSLDGDFAGDTSLNEGVVTPDAAPAGFPFLPLVNTSMLPPPEAQLSSAAPVSLPPLGAQPAVNLPSAPALNPTLAAMPGVPSVNRDFGAVPPAVVNQVPAPLVPPPQQSIPATIQLPASTVPRPVQAPAASPSSAQNSQPPAQLAKGSSSVCESLGKPEPAFLAKYSSPALLNRAFVSNPATPPAVVPQQNMFSVVTYNILAECHRTNTNYSFTPTVFLTQEYRHSLMMKELQYLKGDIVCLQEVGPAYFNTTLLPAMRSLGYDGLLKRRTSPHYDEGEATFYKTALFELEASKGVSLAEAALKEVELGGLTPEVGAAVKKYLDRADVVLITRLRSKATGKVVTVGNIHTVWDNLRSPDVQCIQAACAIKEVVGMAGSDGAHIICGDFNAEWSSPIYQLVLDGYLSDSSIATLQGVQRLELNDGAKSLVNHLWRAFQHTSSNLKSAYATVTKSEPEVTTFSPNLKGSVDYVFYSAGSLAPTGVLKTIDRAVIDTTSGLPTRDFPSDHLSVKAVMAFTK</sequence>
<feature type="compositionally biased region" description="Acidic residues" evidence="1">
    <location>
        <begin position="107"/>
        <end position="127"/>
    </location>
</feature>
<dbReference type="InterPro" id="IPR050410">
    <property type="entry name" value="CCR4/nocturin_mRNA_transcr"/>
</dbReference>
<dbReference type="GO" id="GO:0000175">
    <property type="term" value="F:3'-5'-RNA exonuclease activity"/>
    <property type="evidence" value="ECO:0007669"/>
    <property type="project" value="TreeGrafter"/>
</dbReference>
<feature type="compositionally biased region" description="Low complexity" evidence="1">
    <location>
        <begin position="15"/>
        <end position="37"/>
    </location>
</feature>
<feature type="compositionally biased region" description="Basic and acidic residues" evidence="1">
    <location>
        <begin position="263"/>
        <end position="280"/>
    </location>
</feature>
<dbReference type="PANTHER" id="PTHR12121:SF98">
    <property type="entry name" value="ENDONUCLEASE_EXONUCLEASE_PHOSPHATASE DOMAIN-CONTAINING PROTEIN"/>
    <property type="match status" value="1"/>
</dbReference>
<proteinExistence type="predicted"/>
<evidence type="ECO:0000313" key="3">
    <source>
        <dbReference type="EMBL" id="KAK7107933.1"/>
    </source>
</evidence>
<dbReference type="PANTHER" id="PTHR12121">
    <property type="entry name" value="CARBON CATABOLITE REPRESSOR PROTEIN 4"/>
    <property type="match status" value="1"/>
</dbReference>
<evidence type="ECO:0000313" key="4">
    <source>
        <dbReference type="Proteomes" id="UP001374579"/>
    </source>
</evidence>
<feature type="compositionally biased region" description="Low complexity" evidence="1">
    <location>
        <begin position="67"/>
        <end position="76"/>
    </location>
</feature>
<feature type="domain" description="Endonuclease/exonuclease/phosphatase" evidence="2">
    <location>
        <begin position="703"/>
        <end position="987"/>
    </location>
</feature>
<feature type="compositionally biased region" description="Polar residues" evidence="1">
    <location>
        <begin position="77"/>
        <end position="91"/>
    </location>
</feature>
<feature type="compositionally biased region" description="Basic residues" evidence="1">
    <location>
        <begin position="131"/>
        <end position="141"/>
    </location>
</feature>
<evidence type="ECO:0000259" key="2">
    <source>
        <dbReference type="Pfam" id="PF03372"/>
    </source>
</evidence>